<comment type="pathway">
    <text evidence="2 11">Pyrimidine metabolism; UMP biosynthesis via de novo pathway; orotate from (S)-dihydroorotate (quinone route): step 1/1.</text>
</comment>
<evidence type="ECO:0000256" key="11">
    <source>
        <dbReference type="RuleBase" id="RU361255"/>
    </source>
</evidence>
<evidence type="ECO:0000256" key="10">
    <source>
        <dbReference type="ARBA" id="ARBA00048639"/>
    </source>
</evidence>
<dbReference type="PANTHER" id="PTHR48109">
    <property type="entry name" value="DIHYDROOROTATE DEHYDROGENASE (QUINONE), MITOCHONDRIAL-RELATED"/>
    <property type="match status" value="1"/>
</dbReference>
<dbReference type="NCBIfam" id="NF003645">
    <property type="entry name" value="PRK05286.1-2"/>
    <property type="match status" value="1"/>
</dbReference>
<keyword evidence="11" id="KW-0999">Mitochondrion inner membrane</keyword>
<evidence type="ECO:0000256" key="2">
    <source>
        <dbReference type="ARBA" id="ARBA00005161"/>
    </source>
</evidence>
<dbReference type="InterPro" id="IPR050074">
    <property type="entry name" value="DHO_dehydrogenase"/>
</dbReference>
<gene>
    <name evidence="13" type="primary">Necator_chrI.g3007</name>
    <name evidence="13" type="ORF">RB195_006878</name>
</gene>
<comment type="similarity">
    <text evidence="3 11">Belongs to the dihydroorotate dehydrogenase family. Type 2 subfamily.</text>
</comment>
<evidence type="ECO:0000256" key="6">
    <source>
        <dbReference type="ARBA" id="ARBA00022630"/>
    </source>
</evidence>
<keyword evidence="9" id="KW-0472">Membrane</keyword>
<dbReference type="InterPro" id="IPR013785">
    <property type="entry name" value="Aldolase_TIM"/>
</dbReference>
<evidence type="ECO:0000256" key="3">
    <source>
        <dbReference type="ARBA" id="ARBA00005359"/>
    </source>
</evidence>
<evidence type="ECO:0000256" key="7">
    <source>
        <dbReference type="ARBA" id="ARBA00022643"/>
    </source>
</evidence>
<sequence>MFPRPPPRNISKSTMLIIGGGLLGCGAVEMLFSSETFQAKALIPLINNYLDAESSHDLAIRMASWGLFPRFGTSRKEYPELNCEFLGKPIRNPIGLAAGFDKNGEAIRSLAEMSGFGIIEIGSITPIPQKGNHRPRVFRLKEDEGIISRSGFNNDGVGKVQQRVKEARSDWMDDFAMFGVNLGNNMLTDDAKIDYEIGVNYFATYSDYIVLNISTPNSLNLRSLLKKCELHKLLMYVKRTIDVMALESRPKVLLKIPPDLTEEEKKNIAKIILDSKYGIDALVVSSATTNRPNTLKSENKAEAGELSGAPLRHISTECVREMYRLTEGRVPIVGCGGVLSGADAYEKIRAGASVVQLYSAIAFYGFPVVGKMKRELVELLLRDGYTNVSQAVGADQRV</sequence>
<evidence type="ECO:0000313" key="14">
    <source>
        <dbReference type="Proteomes" id="UP001303046"/>
    </source>
</evidence>
<keyword evidence="11" id="KW-0496">Mitochondrion</keyword>
<evidence type="ECO:0000256" key="9">
    <source>
        <dbReference type="ARBA" id="ARBA00023136"/>
    </source>
</evidence>
<dbReference type="InterPro" id="IPR005719">
    <property type="entry name" value="Dihydroorotate_DH_2"/>
</dbReference>
<evidence type="ECO:0000256" key="4">
    <source>
        <dbReference type="ARBA" id="ARBA00012791"/>
    </source>
</evidence>
<comment type="catalytic activity">
    <reaction evidence="10 11">
        <text>(S)-dihydroorotate + a quinone = orotate + a quinol</text>
        <dbReference type="Rhea" id="RHEA:30187"/>
        <dbReference type="ChEBI" id="CHEBI:24646"/>
        <dbReference type="ChEBI" id="CHEBI:30839"/>
        <dbReference type="ChEBI" id="CHEBI:30864"/>
        <dbReference type="ChEBI" id="CHEBI:132124"/>
        <dbReference type="EC" id="1.3.5.2"/>
    </reaction>
</comment>
<reference evidence="13 14" key="1">
    <citation type="submission" date="2023-08" db="EMBL/GenBank/DDBJ databases">
        <title>A Necator americanus chromosomal reference genome.</title>
        <authorList>
            <person name="Ilik V."/>
            <person name="Petrzelkova K.J."/>
            <person name="Pardy F."/>
            <person name="Fuh T."/>
            <person name="Niatou-Singa F.S."/>
            <person name="Gouil Q."/>
            <person name="Baker L."/>
            <person name="Ritchie M.E."/>
            <person name="Jex A.R."/>
            <person name="Gazzola D."/>
            <person name="Li H."/>
            <person name="Toshio Fujiwara R."/>
            <person name="Zhan B."/>
            <person name="Aroian R.V."/>
            <person name="Pafco B."/>
            <person name="Schwarz E.M."/>
        </authorList>
    </citation>
    <scope>NUCLEOTIDE SEQUENCE [LARGE SCALE GENOMIC DNA]</scope>
    <source>
        <strain evidence="13 14">Aroian</strain>
        <tissue evidence="13">Whole animal</tissue>
    </source>
</reference>
<dbReference type="InterPro" id="IPR001295">
    <property type="entry name" value="Dihydroorotate_DH_CS"/>
</dbReference>
<evidence type="ECO:0000256" key="8">
    <source>
        <dbReference type="ARBA" id="ARBA00023002"/>
    </source>
</evidence>
<keyword evidence="8 11" id="KW-0560">Oxidoreductase</keyword>
<dbReference type="EC" id="1.3.5.2" evidence="4 11"/>
<keyword evidence="6 11" id="KW-0285">Flavoprotein</keyword>
<evidence type="ECO:0000313" key="13">
    <source>
        <dbReference type="EMBL" id="KAK6730087.1"/>
    </source>
</evidence>
<dbReference type="PROSITE" id="PS51257">
    <property type="entry name" value="PROKAR_LIPOPROTEIN"/>
    <property type="match status" value="1"/>
</dbReference>
<keyword evidence="14" id="KW-1185">Reference proteome</keyword>
<proteinExistence type="inferred from homology"/>
<dbReference type="Pfam" id="PF01180">
    <property type="entry name" value="DHO_dh"/>
    <property type="match status" value="1"/>
</dbReference>
<dbReference type="PROSITE" id="PS00911">
    <property type="entry name" value="DHODEHASE_1"/>
    <property type="match status" value="1"/>
</dbReference>
<dbReference type="EMBL" id="JAVFWL010000001">
    <property type="protein sequence ID" value="KAK6730087.1"/>
    <property type="molecule type" value="Genomic_DNA"/>
</dbReference>
<evidence type="ECO:0000256" key="5">
    <source>
        <dbReference type="ARBA" id="ARBA00017599"/>
    </source>
</evidence>
<evidence type="ECO:0000259" key="12">
    <source>
        <dbReference type="Pfam" id="PF01180"/>
    </source>
</evidence>
<evidence type="ECO:0000256" key="1">
    <source>
        <dbReference type="ARBA" id="ARBA00004370"/>
    </source>
</evidence>
<dbReference type="PROSITE" id="PS00912">
    <property type="entry name" value="DHODEHASE_2"/>
    <property type="match status" value="1"/>
</dbReference>
<accession>A0ABR1BUM8</accession>
<comment type="subcellular location">
    <subcellularLocation>
        <location evidence="1">Membrane</location>
    </subcellularLocation>
    <subcellularLocation>
        <location evidence="11">Mitochondrion inner membrane</location>
        <topology evidence="11">Single-pass membrane protein</topology>
    </subcellularLocation>
</comment>
<dbReference type="PANTHER" id="PTHR48109:SF4">
    <property type="entry name" value="DIHYDROOROTATE DEHYDROGENASE (QUINONE), MITOCHONDRIAL"/>
    <property type="match status" value="1"/>
</dbReference>
<protein>
    <recommendedName>
        <fullName evidence="5 11">Dihydroorotate dehydrogenase (quinone), mitochondrial</fullName>
        <shortName evidence="11">DHOdehase</shortName>
        <ecNumber evidence="4 11">1.3.5.2</ecNumber>
    </recommendedName>
</protein>
<feature type="domain" description="Dihydroorotate dehydrogenase catalytic" evidence="12">
    <location>
        <begin position="81"/>
        <end position="380"/>
    </location>
</feature>
<dbReference type="InterPro" id="IPR005720">
    <property type="entry name" value="Dihydroorotate_DH_cat"/>
</dbReference>
<name>A0ABR1BUM8_NECAM</name>
<comment type="caution">
    <text evidence="13">The sequence shown here is derived from an EMBL/GenBank/DDBJ whole genome shotgun (WGS) entry which is preliminary data.</text>
</comment>
<comment type="cofactor">
    <cofactor evidence="11">
        <name>FMN</name>
        <dbReference type="ChEBI" id="CHEBI:58210"/>
    </cofactor>
    <text evidence="11">Binds 1 FMN per subunit.</text>
</comment>
<organism evidence="13 14">
    <name type="scientific">Necator americanus</name>
    <name type="common">Human hookworm</name>
    <dbReference type="NCBI Taxonomy" id="51031"/>
    <lineage>
        <taxon>Eukaryota</taxon>
        <taxon>Metazoa</taxon>
        <taxon>Ecdysozoa</taxon>
        <taxon>Nematoda</taxon>
        <taxon>Chromadorea</taxon>
        <taxon>Rhabditida</taxon>
        <taxon>Rhabditina</taxon>
        <taxon>Rhabditomorpha</taxon>
        <taxon>Strongyloidea</taxon>
        <taxon>Ancylostomatidae</taxon>
        <taxon>Bunostominae</taxon>
        <taxon>Necator</taxon>
    </lineage>
</organism>
<dbReference type="CDD" id="cd04738">
    <property type="entry name" value="DHOD_2_like"/>
    <property type="match status" value="1"/>
</dbReference>
<dbReference type="NCBIfam" id="NF003652">
    <property type="entry name" value="PRK05286.2-5"/>
    <property type="match status" value="1"/>
</dbReference>
<keyword evidence="7 11" id="KW-0288">FMN</keyword>
<dbReference type="SUPFAM" id="SSF51395">
    <property type="entry name" value="FMN-linked oxidoreductases"/>
    <property type="match status" value="1"/>
</dbReference>
<dbReference type="Proteomes" id="UP001303046">
    <property type="component" value="Unassembled WGS sequence"/>
</dbReference>
<dbReference type="Gene3D" id="3.20.20.70">
    <property type="entry name" value="Aldolase class I"/>
    <property type="match status" value="1"/>
</dbReference>
<dbReference type="NCBIfam" id="TIGR01036">
    <property type="entry name" value="pyrD_sub2"/>
    <property type="match status" value="1"/>
</dbReference>